<dbReference type="EMBL" id="JAUQTB010000001">
    <property type="protein sequence ID" value="MDO7905344.1"/>
    <property type="molecule type" value="Genomic_DNA"/>
</dbReference>
<keyword evidence="2" id="KW-1185">Reference proteome</keyword>
<evidence type="ECO:0000313" key="1">
    <source>
        <dbReference type="EMBL" id="MDO7905344.1"/>
    </source>
</evidence>
<comment type="caution">
    <text evidence="1">The sequence shown here is derived from an EMBL/GenBank/DDBJ whole genome shotgun (WGS) entry which is preliminary data.</text>
</comment>
<organism evidence="1 2">
    <name type="scientific">Paenibacillus lacisoli</name>
    <dbReference type="NCBI Taxonomy" id="3064525"/>
    <lineage>
        <taxon>Bacteria</taxon>
        <taxon>Bacillati</taxon>
        <taxon>Bacillota</taxon>
        <taxon>Bacilli</taxon>
        <taxon>Bacillales</taxon>
        <taxon>Paenibacillaceae</taxon>
        <taxon>Paenibacillus</taxon>
    </lineage>
</organism>
<accession>A0ABT9C7U8</accession>
<dbReference type="Proteomes" id="UP001240171">
    <property type="component" value="Unassembled WGS sequence"/>
</dbReference>
<proteinExistence type="predicted"/>
<evidence type="ECO:0000313" key="2">
    <source>
        <dbReference type="Proteomes" id="UP001240171"/>
    </source>
</evidence>
<gene>
    <name evidence="1" type="ORF">Q5741_02820</name>
</gene>
<sequence length="243" mass="28511">MLFQMCYGPEIQMIFESILLQPEKTVGDLKKEFQYEDDGDIKSLIEGVIIFLEQVKFISRTENGIIPLEKNWDRLQLFKNIREMSKNEPNDSLNYVFTTLFDQLFVKPDQMFLVNMHYHINSKFEKTLVGHEKINAWKRMMECFGLGRRVYTGFYALPHISLLKEIVQHIGPWEGPLHQYCEIHIDPILPCVTAEGNVYSGLIFGLSYLNSIDYIEISQKQDLPFKSYGPNHEWNWIHIKGVV</sequence>
<name>A0ABT9C7U8_9BACL</name>
<protein>
    <submittedName>
        <fullName evidence="1">Uncharacterized protein</fullName>
    </submittedName>
</protein>
<reference evidence="1 2" key="1">
    <citation type="submission" date="2023-07" db="EMBL/GenBank/DDBJ databases">
        <title>Paenibacillus sp. JX-17 nov. isolated from soil.</title>
        <authorList>
            <person name="Wan Y."/>
            <person name="Liu B."/>
        </authorList>
    </citation>
    <scope>NUCLEOTIDE SEQUENCE [LARGE SCALE GENOMIC DNA]</scope>
    <source>
        <strain evidence="1 2">JX-17</strain>
    </source>
</reference>
<dbReference type="RefSeq" id="WP_305022515.1">
    <property type="nucleotide sequence ID" value="NZ_JAUQTB010000001.1"/>
</dbReference>